<name>A0A0F9J2P5_9ZZZZ</name>
<gene>
    <name evidence="1" type="ORF">LCGC14_1506140</name>
</gene>
<dbReference type="AlphaFoldDB" id="A0A0F9J2P5"/>
<comment type="caution">
    <text evidence="1">The sequence shown here is derived from an EMBL/GenBank/DDBJ whole genome shotgun (WGS) entry which is preliminary data.</text>
</comment>
<organism evidence="1">
    <name type="scientific">marine sediment metagenome</name>
    <dbReference type="NCBI Taxonomy" id="412755"/>
    <lineage>
        <taxon>unclassified sequences</taxon>
        <taxon>metagenomes</taxon>
        <taxon>ecological metagenomes</taxon>
    </lineage>
</organism>
<dbReference type="EMBL" id="LAZR01010993">
    <property type="protein sequence ID" value="KKM63964.1"/>
    <property type="molecule type" value="Genomic_DNA"/>
</dbReference>
<reference evidence="1" key="1">
    <citation type="journal article" date="2015" name="Nature">
        <title>Complex archaea that bridge the gap between prokaryotes and eukaryotes.</title>
        <authorList>
            <person name="Spang A."/>
            <person name="Saw J.H."/>
            <person name="Jorgensen S.L."/>
            <person name="Zaremba-Niedzwiedzka K."/>
            <person name="Martijn J."/>
            <person name="Lind A.E."/>
            <person name="van Eijk R."/>
            <person name="Schleper C."/>
            <person name="Guy L."/>
            <person name="Ettema T.J."/>
        </authorList>
    </citation>
    <scope>NUCLEOTIDE SEQUENCE</scope>
</reference>
<accession>A0A0F9J2P5</accession>
<evidence type="ECO:0000313" key="1">
    <source>
        <dbReference type="EMBL" id="KKM63964.1"/>
    </source>
</evidence>
<sequence>MAVETSKIAEIVVDALTDAVNSELEEHMKKQPYDIKCHMCGDDLEVNKSTFDGDYDLSVEVYPCQTCIEEAKAESEVQ</sequence>
<proteinExistence type="predicted"/>
<protein>
    <submittedName>
        <fullName evidence="1">Uncharacterized protein</fullName>
    </submittedName>
</protein>